<dbReference type="InterPro" id="IPR007890">
    <property type="entry name" value="CHASE2"/>
</dbReference>
<dbReference type="InterPro" id="IPR000700">
    <property type="entry name" value="PAS-assoc_C"/>
</dbReference>
<feature type="transmembrane region" description="Helical" evidence="2">
    <location>
        <begin position="361"/>
        <end position="378"/>
    </location>
</feature>
<keyword evidence="2" id="KW-0812">Transmembrane</keyword>
<dbReference type="InterPro" id="IPR000014">
    <property type="entry name" value="PAS"/>
</dbReference>
<proteinExistence type="predicted"/>
<dbReference type="PROSITE" id="PS50112">
    <property type="entry name" value="PAS"/>
    <property type="match status" value="1"/>
</dbReference>
<feature type="transmembrane region" description="Helical" evidence="2">
    <location>
        <begin position="411"/>
        <end position="430"/>
    </location>
</feature>
<dbReference type="Pfam" id="PF05226">
    <property type="entry name" value="CHASE2"/>
    <property type="match status" value="1"/>
</dbReference>
<dbReference type="InterPro" id="IPR052163">
    <property type="entry name" value="DGC-Regulatory_Protein"/>
</dbReference>
<evidence type="ECO:0000259" key="4">
    <source>
        <dbReference type="PROSITE" id="PS50113"/>
    </source>
</evidence>
<evidence type="ECO:0000256" key="1">
    <source>
        <dbReference type="SAM" id="Coils"/>
    </source>
</evidence>
<protein>
    <submittedName>
        <fullName evidence="6">CHASE2 domain-containing protein</fullName>
    </submittedName>
</protein>
<accession>A0A8J7HTF2</accession>
<dbReference type="PROSITE" id="PS50113">
    <property type="entry name" value="PAC"/>
    <property type="match status" value="1"/>
</dbReference>
<dbReference type="RefSeq" id="WP_198125344.1">
    <property type="nucleotide sequence ID" value="NZ_JAECZC010000025.1"/>
</dbReference>
<organism evidence="6 7">
    <name type="scientific">Amazonocrinis nigriterrae CENA67</name>
    <dbReference type="NCBI Taxonomy" id="2794033"/>
    <lineage>
        <taxon>Bacteria</taxon>
        <taxon>Bacillati</taxon>
        <taxon>Cyanobacteriota</taxon>
        <taxon>Cyanophyceae</taxon>
        <taxon>Nostocales</taxon>
        <taxon>Nostocaceae</taxon>
        <taxon>Amazonocrinis</taxon>
        <taxon>Amazonocrinis nigriterrae</taxon>
    </lineage>
</organism>
<dbReference type="NCBIfam" id="TIGR00254">
    <property type="entry name" value="GGDEF"/>
    <property type="match status" value="1"/>
</dbReference>
<dbReference type="InterPro" id="IPR035965">
    <property type="entry name" value="PAS-like_dom_sf"/>
</dbReference>
<gene>
    <name evidence="6" type="ORF">I8748_14930</name>
</gene>
<dbReference type="PANTHER" id="PTHR46663">
    <property type="entry name" value="DIGUANYLATE CYCLASE DGCT-RELATED"/>
    <property type="match status" value="1"/>
</dbReference>
<feature type="coiled-coil region" evidence="1">
    <location>
        <begin position="554"/>
        <end position="581"/>
    </location>
</feature>
<keyword evidence="7" id="KW-1185">Reference proteome</keyword>
<feature type="domain" description="GGDEF" evidence="5">
    <location>
        <begin position="616"/>
        <end position="747"/>
    </location>
</feature>
<dbReference type="InterPro" id="IPR029787">
    <property type="entry name" value="Nucleotide_cyclase"/>
</dbReference>
<dbReference type="InterPro" id="IPR013656">
    <property type="entry name" value="PAS_4"/>
</dbReference>
<dbReference type="Gene3D" id="3.30.70.270">
    <property type="match status" value="1"/>
</dbReference>
<comment type="caution">
    <text evidence="6">The sequence shown here is derived from an EMBL/GenBank/DDBJ whole genome shotgun (WGS) entry which is preliminary data.</text>
</comment>
<reference evidence="6 7" key="1">
    <citation type="journal article" date="2021" name="Int. J. Syst. Evol. Microbiol.">
        <title>Amazonocrinis nigriterrae gen. nov., sp. nov., Atlanticothrix silvestris gen. nov., sp. nov. and Dendronalium phyllosphericum gen. nov., sp. nov., nostocacean cyanobacteria from Brazilian environments.</title>
        <authorList>
            <person name="Alvarenga D.O."/>
            <person name="Andreote A.P.D."/>
            <person name="Branco L.H.Z."/>
            <person name="Delbaje E."/>
            <person name="Cruz R.B."/>
            <person name="Varani A.M."/>
            <person name="Fiore M.F."/>
        </authorList>
    </citation>
    <scope>NUCLEOTIDE SEQUENCE [LARGE SCALE GENOMIC DNA]</scope>
    <source>
        <strain evidence="6 7">CENA67</strain>
    </source>
</reference>
<dbReference type="SMART" id="SM00267">
    <property type="entry name" value="GGDEF"/>
    <property type="match status" value="1"/>
</dbReference>
<dbReference type="CDD" id="cd01949">
    <property type="entry name" value="GGDEF"/>
    <property type="match status" value="1"/>
</dbReference>
<sequence>MSQQLGKRLVKLRLGLKQPLGRGYRELITASSVAVCILLIRSVGLLQSLELAVLDQFFRLRPNEQPDNRITIIAIDEASLRQVGSWPIPDSDIAKLLKKLNVHKPRAIGLDIYRDLVVPSNNLTAKSGNQELLDAYKSMPNLIGIELLANNKNKNDPNKNIGVLPPLGLNRNQVGFNNVVYDPDGKIRRSLLYWHINQQEHQSFALKLALLYLKSEGITPQKASENPQYLQLGKAVFTRFQADDGAYIGADDGGYQILSNFPKPGCESSGSVKHCGYRQVTMSDVLNNKVPASWIRDRIVLIGSTAPSLQDFVFIPQSSSLMGTAKPVAGIELQAYFISELISAAIDNRPLLKTWSEQGEYLWIFMWSYMGALITWRIQRPRHSILSILLSCFVLIPSAYLAFLYGWWIPIIPSLLTFGISVIWMVLHIAHIQEELKRSKEFLQQVIDTIADPIFVKNQQHQWIVLNEAYCRFIGYPDTLLVEKSDYDFFPKHEADIFRQQDELVFLTQQSHENEEEFTDATGKIHLIATKRSLHKDAAGNVFLVGIIRDITERKRQEEKLRRTAAELSRSNNELKRQEDHFRFLAYHDPLTGLPNRKFFAEQLDQSLDWAQNNNMFLGLLFIDLDGFKRINDTLGHEIGDRLLVTVAQRLSNSLRGSDTVSRLGGDEFTVILRAIPNAQVAAKVAEKILGCITEPIVLDEYTIRISASIGISIYPFNGQNVETLIKQADTAMYRAKHLGKNRYEFA</sequence>
<dbReference type="Pfam" id="PF00990">
    <property type="entry name" value="GGDEF"/>
    <property type="match status" value="1"/>
</dbReference>
<keyword evidence="1" id="KW-0175">Coiled coil</keyword>
<feature type="transmembrane region" description="Helical" evidence="2">
    <location>
        <begin position="385"/>
        <end position="405"/>
    </location>
</feature>
<dbReference type="SUPFAM" id="SSF55073">
    <property type="entry name" value="Nucleotide cyclase"/>
    <property type="match status" value="1"/>
</dbReference>
<evidence type="ECO:0000313" key="6">
    <source>
        <dbReference type="EMBL" id="MBH8563463.1"/>
    </source>
</evidence>
<dbReference type="SMART" id="SM01080">
    <property type="entry name" value="CHASE2"/>
    <property type="match status" value="1"/>
</dbReference>
<feature type="domain" description="PAC" evidence="4">
    <location>
        <begin position="512"/>
        <end position="563"/>
    </location>
</feature>
<dbReference type="InterPro" id="IPR043128">
    <property type="entry name" value="Rev_trsase/Diguanyl_cyclase"/>
</dbReference>
<dbReference type="Pfam" id="PF08448">
    <property type="entry name" value="PAS_4"/>
    <property type="match status" value="1"/>
</dbReference>
<dbReference type="PANTHER" id="PTHR46663:SF3">
    <property type="entry name" value="SLL0267 PROTEIN"/>
    <property type="match status" value="1"/>
</dbReference>
<dbReference type="AlphaFoldDB" id="A0A8J7HTF2"/>
<dbReference type="CDD" id="cd00130">
    <property type="entry name" value="PAS"/>
    <property type="match status" value="1"/>
</dbReference>
<name>A0A8J7HTF2_9NOST</name>
<dbReference type="NCBIfam" id="TIGR00229">
    <property type="entry name" value="sensory_box"/>
    <property type="match status" value="1"/>
</dbReference>
<evidence type="ECO:0000259" key="5">
    <source>
        <dbReference type="PROSITE" id="PS50887"/>
    </source>
</evidence>
<dbReference type="Proteomes" id="UP000632766">
    <property type="component" value="Unassembled WGS sequence"/>
</dbReference>
<dbReference type="EMBL" id="JAECZC010000025">
    <property type="protein sequence ID" value="MBH8563463.1"/>
    <property type="molecule type" value="Genomic_DNA"/>
</dbReference>
<evidence type="ECO:0000259" key="3">
    <source>
        <dbReference type="PROSITE" id="PS50112"/>
    </source>
</evidence>
<evidence type="ECO:0000313" key="7">
    <source>
        <dbReference type="Proteomes" id="UP000632766"/>
    </source>
</evidence>
<dbReference type="SUPFAM" id="SSF55785">
    <property type="entry name" value="PYP-like sensor domain (PAS domain)"/>
    <property type="match status" value="1"/>
</dbReference>
<evidence type="ECO:0000256" key="2">
    <source>
        <dbReference type="SAM" id="Phobius"/>
    </source>
</evidence>
<keyword evidence="2" id="KW-0472">Membrane</keyword>
<dbReference type="InterPro" id="IPR000160">
    <property type="entry name" value="GGDEF_dom"/>
</dbReference>
<keyword evidence="2" id="KW-1133">Transmembrane helix</keyword>
<dbReference type="Gene3D" id="3.30.450.20">
    <property type="entry name" value="PAS domain"/>
    <property type="match status" value="1"/>
</dbReference>
<feature type="domain" description="PAS" evidence="3">
    <location>
        <begin position="439"/>
        <end position="515"/>
    </location>
</feature>
<dbReference type="SMART" id="SM00091">
    <property type="entry name" value="PAS"/>
    <property type="match status" value="1"/>
</dbReference>
<dbReference type="PROSITE" id="PS50887">
    <property type="entry name" value="GGDEF"/>
    <property type="match status" value="1"/>
</dbReference>
<dbReference type="FunFam" id="3.30.70.270:FF:000001">
    <property type="entry name" value="Diguanylate cyclase domain protein"/>
    <property type="match status" value="1"/>
</dbReference>